<proteinExistence type="predicted"/>
<keyword evidence="3" id="KW-1185">Reference proteome</keyword>
<feature type="region of interest" description="Disordered" evidence="1">
    <location>
        <begin position="137"/>
        <end position="227"/>
    </location>
</feature>
<protein>
    <submittedName>
        <fullName evidence="2">Uncharacterized protein</fullName>
    </submittedName>
</protein>
<feature type="compositionally biased region" description="Basic and acidic residues" evidence="1">
    <location>
        <begin position="70"/>
        <end position="79"/>
    </location>
</feature>
<organism evidence="2 3">
    <name type="scientific">Streptosporangium lutulentum</name>
    <dbReference type="NCBI Taxonomy" id="1461250"/>
    <lineage>
        <taxon>Bacteria</taxon>
        <taxon>Bacillati</taxon>
        <taxon>Actinomycetota</taxon>
        <taxon>Actinomycetes</taxon>
        <taxon>Streptosporangiales</taxon>
        <taxon>Streptosporangiaceae</taxon>
        <taxon>Streptosporangium</taxon>
    </lineage>
</organism>
<feature type="region of interest" description="Disordered" evidence="1">
    <location>
        <begin position="1"/>
        <end position="92"/>
    </location>
</feature>
<name>A0ABT9QHN1_9ACTN</name>
<feature type="compositionally biased region" description="Basic residues" evidence="1">
    <location>
        <begin position="1"/>
        <end position="10"/>
    </location>
</feature>
<reference evidence="2 3" key="1">
    <citation type="submission" date="2023-07" db="EMBL/GenBank/DDBJ databases">
        <title>Sequencing the genomes of 1000 actinobacteria strains.</title>
        <authorList>
            <person name="Klenk H.-P."/>
        </authorList>
    </citation>
    <scope>NUCLEOTIDE SEQUENCE [LARGE SCALE GENOMIC DNA]</scope>
    <source>
        <strain evidence="2 3">DSM 46740</strain>
    </source>
</reference>
<sequence>MRNPTKRPRPRPWIGRSRGPSGLAGRELLVIRHSGRRRRQPLDPALRARRGGNNRPSPWCLRPGVRLWRRSSDAGPERAGRRRGRDGREKTGKTVHHNYLAMLCNFLAHSGKKSCKGVKACGWVVGCTGFVSGGAATASPATRAGHLQAGPGRTGGRIRRTLPGTRRPSAGRAQGRGRTSLSTSILRPDGPPSRRATSRREPIGKYSLHVEPAGRLSRPAPPESRGRTIVCRMFGERRG</sequence>
<evidence type="ECO:0000313" key="3">
    <source>
        <dbReference type="Proteomes" id="UP001225356"/>
    </source>
</evidence>
<evidence type="ECO:0000313" key="2">
    <source>
        <dbReference type="EMBL" id="MDP9846267.1"/>
    </source>
</evidence>
<accession>A0ABT9QHN1</accession>
<gene>
    <name evidence="2" type="ORF">J2853_005478</name>
</gene>
<dbReference type="Proteomes" id="UP001225356">
    <property type="component" value="Unassembled WGS sequence"/>
</dbReference>
<evidence type="ECO:0000256" key="1">
    <source>
        <dbReference type="SAM" id="MobiDB-lite"/>
    </source>
</evidence>
<dbReference type="EMBL" id="JAUSQU010000001">
    <property type="protein sequence ID" value="MDP9846267.1"/>
    <property type="molecule type" value="Genomic_DNA"/>
</dbReference>
<comment type="caution">
    <text evidence="2">The sequence shown here is derived from an EMBL/GenBank/DDBJ whole genome shotgun (WGS) entry which is preliminary data.</text>
</comment>